<evidence type="ECO:0000313" key="2">
    <source>
        <dbReference type="EMBL" id="MBW0519186.1"/>
    </source>
</evidence>
<dbReference type="EMBL" id="AVOT02027196">
    <property type="protein sequence ID" value="MBW0519186.1"/>
    <property type="molecule type" value="Genomic_DNA"/>
</dbReference>
<organism evidence="2 3">
    <name type="scientific">Austropuccinia psidii MF-1</name>
    <dbReference type="NCBI Taxonomy" id="1389203"/>
    <lineage>
        <taxon>Eukaryota</taxon>
        <taxon>Fungi</taxon>
        <taxon>Dikarya</taxon>
        <taxon>Basidiomycota</taxon>
        <taxon>Pucciniomycotina</taxon>
        <taxon>Pucciniomycetes</taxon>
        <taxon>Pucciniales</taxon>
        <taxon>Sphaerophragmiaceae</taxon>
        <taxon>Austropuccinia</taxon>
    </lineage>
</organism>
<reference evidence="2" key="1">
    <citation type="submission" date="2021-03" db="EMBL/GenBank/DDBJ databases">
        <title>Draft genome sequence of rust myrtle Austropuccinia psidii MF-1, a brazilian biotype.</title>
        <authorList>
            <person name="Quecine M.C."/>
            <person name="Pachon D.M.R."/>
            <person name="Bonatelli M.L."/>
            <person name="Correr F.H."/>
            <person name="Franceschini L.M."/>
            <person name="Leite T.F."/>
            <person name="Margarido G.R.A."/>
            <person name="Almeida C.A."/>
            <person name="Ferrarezi J.A."/>
            <person name="Labate C.A."/>
        </authorList>
    </citation>
    <scope>NUCLEOTIDE SEQUENCE</scope>
    <source>
        <strain evidence="2">MF-1</strain>
    </source>
</reference>
<keyword evidence="3" id="KW-1185">Reference proteome</keyword>
<protein>
    <submittedName>
        <fullName evidence="2">Uncharacterized protein</fullName>
    </submittedName>
</protein>
<sequence>MEATIQSNQMDVEKEEARLNLEVSNLPQERHIWRIPNLRPIPQRSVLTNFDVNSESGLIHDNILRAESLSRGIKIEIYQCQYINWFREAKEEDWRICPSLWQGAMNSYLHIKSFLGQEKHIELLGGWSPLSCKEKSKKIKNWLKNQRILSIDQKELEMTPALETEGLVASNSSKPAPEMSKDKPKGPQKNQKGPKNHQGKGKGKSNWHRPHPQGYRIPKLKPSAMDSFFNMARTLMEFIAKEEERMNQSFPWK</sequence>
<feature type="region of interest" description="Disordered" evidence="1">
    <location>
        <begin position="164"/>
        <end position="221"/>
    </location>
</feature>
<name>A0A9Q3EHZ7_9BASI</name>
<comment type="caution">
    <text evidence="2">The sequence shown here is derived from an EMBL/GenBank/DDBJ whole genome shotgun (WGS) entry which is preliminary data.</text>
</comment>
<evidence type="ECO:0000313" key="3">
    <source>
        <dbReference type="Proteomes" id="UP000765509"/>
    </source>
</evidence>
<proteinExistence type="predicted"/>
<dbReference type="AlphaFoldDB" id="A0A9Q3EHZ7"/>
<gene>
    <name evidence="2" type="ORF">O181_058901</name>
</gene>
<evidence type="ECO:0000256" key="1">
    <source>
        <dbReference type="SAM" id="MobiDB-lite"/>
    </source>
</evidence>
<accession>A0A9Q3EHZ7</accession>
<feature type="compositionally biased region" description="Basic residues" evidence="1">
    <location>
        <begin position="192"/>
        <end position="211"/>
    </location>
</feature>
<dbReference type="Proteomes" id="UP000765509">
    <property type="component" value="Unassembled WGS sequence"/>
</dbReference>